<sequence length="100" mass="10214">MGAQALEGFRGGLDPLKLRLEGSADRALDIGVGRVRAGLVEPGQRIVAPLPADPRLAAGACLSGGRLVELSPANEARISRAAASSIAARRGSSEAPMKRS</sequence>
<protein>
    <submittedName>
        <fullName evidence="2">Uncharacterized protein</fullName>
    </submittedName>
</protein>
<proteinExistence type="predicted"/>
<accession>A0ABU9Z627</accession>
<organism evidence="2 3">
    <name type="scientific">Methylorubrum rhodesianum</name>
    <dbReference type="NCBI Taxonomy" id="29427"/>
    <lineage>
        <taxon>Bacteria</taxon>
        <taxon>Pseudomonadati</taxon>
        <taxon>Pseudomonadota</taxon>
        <taxon>Alphaproteobacteria</taxon>
        <taxon>Hyphomicrobiales</taxon>
        <taxon>Methylobacteriaceae</taxon>
        <taxon>Methylorubrum</taxon>
    </lineage>
</organism>
<dbReference type="RefSeq" id="WP_345970237.1">
    <property type="nucleotide sequence ID" value="NZ_JAQYXL010000001.1"/>
</dbReference>
<gene>
    <name evidence="2" type="ORF">PUR21_03765</name>
</gene>
<evidence type="ECO:0000256" key="1">
    <source>
        <dbReference type="SAM" id="MobiDB-lite"/>
    </source>
</evidence>
<dbReference type="Proteomes" id="UP001404845">
    <property type="component" value="Unassembled WGS sequence"/>
</dbReference>
<evidence type="ECO:0000313" key="3">
    <source>
        <dbReference type="Proteomes" id="UP001404845"/>
    </source>
</evidence>
<dbReference type="EMBL" id="JAQYXL010000001">
    <property type="protein sequence ID" value="MEN3226789.1"/>
    <property type="molecule type" value="Genomic_DNA"/>
</dbReference>
<keyword evidence="3" id="KW-1185">Reference proteome</keyword>
<reference evidence="2 3" key="1">
    <citation type="journal article" date="2023" name="PLoS ONE">
        <title>Complete genome assembly of Hawai'i environmental nontuberculous mycobacteria reveals unexpected co-isolation with methylobacteria.</title>
        <authorList>
            <person name="Hendrix J."/>
            <person name="Epperson L.E."/>
            <person name="Tong E.I."/>
            <person name="Chan Y.L."/>
            <person name="Hasan N.A."/>
            <person name="Dawrs S.N."/>
            <person name="Norton G.J."/>
            <person name="Virdi R."/>
            <person name="Crooks J.L."/>
            <person name="Chan E.D."/>
            <person name="Honda J.R."/>
            <person name="Strong M."/>
        </authorList>
    </citation>
    <scope>NUCLEOTIDE SEQUENCE [LARGE SCALE GENOMIC DNA]</scope>
    <source>
        <strain evidence="2 3">NJH_HI01</strain>
    </source>
</reference>
<name>A0ABU9Z627_9HYPH</name>
<comment type="caution">
    <text evidence="2">The sequence shown here is derived from an EMBL/GenBank/DDBJ whole genome shotgun (WGS) entry which is preliminary data.</text>
</comment>
<evidence type="ECO:0000313" key="2">
    <source>
        <dbReference type="EMBL" id="MEN3226789.1"/>
    </source>
</evidence>
<feature type="region of interest" description="Disordered" evidence="1">
    <location>
        <begin position="81"/>
        <end position="100"/>
    </location>
</feature>